<comment type="subcellular location">
    <subcellularLocation>
        <location evidence="14">Cell inner membrane</location>
        <topology evidence="14">Single-pass membrane protein</topology>
    </subcellularLocation>
    <subcellularLocation>
        <location evidence="2">Cell membrane</location>
    </subcellularLocation>
    <subcellularLocation>
        <location evidence="1">Membrane</location>
        <topology evidence="1">Single-pass membrane protein</topology>
    </subcellularLocation>
</comment>
<organism evidence="17 18">
    <name type="scientific">Chelonobacter oris</name>
    <dbReference type="NCBI Taxonomy" id="505317"/>
    <lineage>
        <taxon>Bacteria</taxon>
        <taxon>Pseudomonadati</taxon>
        <taxon>Pseudomonadota</taxon>
        <taxon>Gammaproteobacteria</taxon>
        <taxon>Pasteurellales</taxon>
        <taxon>Pasteurellaceae</taxon>
        <taxon>Chelonobacter</taxon>
    </lineage>
</organism>
<keyword evidence="8 14" id="KW-0378">Hydrolase</keyword>
<dbReference type="SUPFAM" id="SSF56601">
    <property type="entry name" value="beta-lactamase/transpeptidase-like"/>
    <property type="match status" value="1"/>
</dbReference>
<dbReference type="Gene3D" id="3.30.1390.30">
    <property type="entry name" value="Penicillin-binding protein 2a, domain 3"/>
    <property type="match status" value="1"/>
</dbReference>
<dbReference type="InterPro" id="IPR050515">
    <property type="entry name" value="Beta-lactam/transpept"/>
</dbReference>
<evidence type="ECO:0000256" key="8">
    <source>
        <dbReference type="ARBA" id="ARBA00022801"/>
    </source>
</evidence>
<keyword evidence="7 14" id="KW-0812">Transmembrane</keyword>
<feature type="active site" description="Acyl-ester intermediate" evidence="14">
    <location>
        <position position="329"/>
    </location>
</feature>
<dbReference type="AlphaFoldDB" id="A0A0A3B8H7"/>
<feature type="domain" description="Penicillin-binding protein dimerisation" evidence="16">
    <location>
        <begin position="63"/>
        <end position="238"/>
    </location>
</feature>
<dbReference type="InterPro" id="IPR017790">
    <property type="entry name" value="Penicillin-binding_protein_2"/>
</dbReference>
<keyword evidence="5 14" id="KW-0121">Carboxypeptidase</keyword>
<keyword evidence="6 14" id="KW-0645">Protease</keyword>
<dbReference type="GO" id="GO:0008360">
    <property type="term" value="P:regulation of cell shape"/>
    <property type="evidence" value="ECO:0007669"/>
    <property type="project" value="UniProtKB-KW"/>
</dbReference>
<dbReference type="HAMAP" id="MF_02081">
    <property type="entry name" value="MrdA_transpept"/>
    <property type="match status" value="1"/>
</dbReference>
<keyword evidence="3 14" id="KW-1003">Cell membrane</keyword>
<dbReference type="STRING" id="505317.OA57_09740"/>
<protein>
    <recommendedName>
        <fullName evidence="14">Peptidoglycan D,D-transpeptidase MrdA</fullName>
        <ecNumber evidence="14">3.4.16.4</ecNumber>
    </recommendedName>
    <alternativeName>
        <fullName evidence="14">Penicillin-binding protein 2</fullName>
        <shortName evidence="14">PBP-2</shortName>
    </alternativeName>
</protein>
<proteinExistence type="inferred from homology"/>
<dbReference type="RefSeq" id="WP_034616977.1">
    <property type="nucleotide sequence ID" value="NZ_JSUM01000014.1"/>
</dbReference>
<keyword evidence="18" id="KW-1185">Reference proteome</keyword>
<evidence type="ECO:0000259" key="15">
    <source>
        <dbReference type="Pfam" id="PF00905"/>
    </source>
</evidence>
<dbReference type="Pfam" id="PF00905">
    <property type="entry name" value="Transpeptidase"/>
    <property type="match status" value="1"/>
</dbReference>
<dbReference type="OrthoDB" id="9766847at2"/>
<evidence type="ECO:0000256" key="14">
    <source>
        <dbReference type="HAMAP-Rule" id="MF_02081"/>
    </source>
</evidence>
<accession>A0A0A3B8H7</accession>
<evidence type="ECO:0000256" key="5">
    <source>
        <dbReference type="ARBA" id="ARBA00022645"/>
    </source>
</evidence>
<dbReference type="EMBL" id="JSUM01000014">
    <property type="protein sequence ID" value="KGQ69899.1"/>
    <property type="molecule type" value="Genomic_DNA"/>
</dbReference>
<dbReference type="SUPFAM" id="SSF56519">
    <property type="entry name" value="Penicillin binding protein dimerisation domain"/>
    <property type="match status" value="1"/>
</dbReference>
<dbReference type="Proteomes" id="UP000030380">
    <property type="component" value="Unassembled WGS sequence"/>
</dbReference>
<dbReference type="GO" id="GO:0071555">
    <property type="term" value="P:cell wall organization"/>
    <property type="evidence" value="ECO:0007669"/>
    <property type="project" value="UniProtKB-KW"/>
</dbReference>
<sequence length="635" mass="71921">MAKEIIRDNKAEQNLFLRRVLVAFIGVLLLLSVLLLNNYNLQVRDYDNYQTRSNGNRIKLLPVAPTRGLIYDRNNRVLAENLTFFGLYIVPEKTENLQQTYDELRQIVGLSDEDIEAFTKERRRNSRYTPILLKSDLTEEQIARFSVNQHLFPSLEIRPYFKRHYPYGEDLTHILGYVAKINDKDVERLKEEDKLANYAGTGDIGKLGIERYYEEQLHGEVGFEEVEVNNRGKVIRTLRQQPAVSGKSIKLTIDLTLQRYIRQLLDGRRGAVVVLDPRDNSILAMVSSPSYDNNLFVGGISSANYNALLNNPERPLYSRTTQGAFPPASTVKPFIAVAALQDGIITTNSTIYDPGYWVLPGTDRRYRDWLRSGHGRLNLNKAIMESADTYFYQLIYDMGINRFSDWMKRFGFGMPTGVDIREETSGVMPTREWKQQRYKKPWVIGDTIPVGIGQGYWTATPLQLTKALSVLINNGRVDTPHFMQEVIGNETQPYQDPKLYDDISGVPQAYWNAAKAGMYSVLYGNTGTAKKAFSNMSYLAAGKSGTAQVFGLKENQKYDASNLASHLHDHAWFIAYAPYNNPTIALSVFLENAGGGSSQAAPIARSIMDYYLLNMGNLQQSAVADNLKQTDKVVR</sequence>
<keyword evidence="12 14" id="KW-0472">Membrane</keyword>
<feature type="transmembrane region" description="Helical" evidence="14">
    <location>
        <begin position="20"/>
        <end position="39"/>
    </location>
</feature>
<comment type="catalytic activity">
    <reaction evidence="14">
        <text>Preferential cleavage: (Ac)2-L-Lys-D-Ala-|-D-Ala. Also transpeptidation of peptidyl-alanyl moieties that are N-acyl substituents of D-alanine.</text>
        <dbReference type="EC" id="3.4.16.4"/>
    </reaction>
</comment>
<dbReference type="InterPro" id="IPR005311">
    <property type="entry name" value="PBP_dimer"/>
</dbReference>
<comment type="caution">
    <text evidence="17">The sequence shown here is derived from an EMBL/GenBank/DDBJ whole genome shotgun (WGS) entry which is preliminary data.</text>
</comment>
<comment type="similarity">
    <text evidence="14">Belongs to the transpeptidase family. MrdA subfamily.</text>
</comment>
<reference evidence="17 18" key="1">
    <citation type="submission" date="2014-11" db="EMBL/GenBank/DDBJ databases">
        <title>Draft genome sequence of Chelonobacter oris 1662T, associated with respiratory disease in Hermann's Tortoises.</title>
        <authorList>
            <person name="Kudirkiene E."/>
            <person name="Hansen M.J."/>
            <person name="Bojesen A.M."/>
        </authorList>
    </citation>
    <scope>NUCLEOTIDE SEQUENCE [LARGE SCALE GENOMIC DNA]</scope>
    <source>
        <strain evidence="17 18">1662</strain>
    </source>
</reference>
<evidence type="ECO:0000256" key="10">
    <source>
        <dbReference type="ARBA" id="ARBA00022984"/>
    </source>
</evidence>
<dbReference type="EC" id="3.4.16.4" evidence="14"/>
<keyword evidence="13 14" id="KW-0961">Cell wall biogenesis/degradation</keyword>
<evidence type="ECO:0000256" key="9">
    <source>
        <dbReference type="ARBA" id="ARBA00022960"/>
    </source>
</evidence>
<evidence type="ECO:0000256" key="4">
    <source>
        <dbReference type="ARBA" id="ARBA00022519"/>
    </source>
</evidence>
<evidence type="ECO:0000256" key="3">
    <source>
        <dbReference type="ARBA" id="ARBA00022475"/>
    </source>
</evidence>
<evidence type="ECO:0000256" key="13">
    <source>
        <dbReference type="ARBA" id="ARBA00023316"/>
    </source>
</evidence>
<keyword evidence="11 14" id="KW-1133">Transmembrane helix</keyword>
<dbReference type="GO" id="GO:0071972">
    <property type="term" value="F:peptidoglycan L,D-transpeptidase activity"/>
    <property type="evidence" value="ECO:0007669"/>
    <property type="project" value="TreeGrafter"/>
</dbReference>
<keyword evidence="4 14" id="KW-0997">Cell inner membrane</keyword>
<dbReference type="Pfam" id="PF03717">
    <property type="entry name" value="PBP_dimer"/>
    <property type="match status" value="1"/>
</dbReference>
<gene>
    <name evidence="14" type="primary">mrdA</name>
    <name evidence="17" type="ORF">OA57_09740</name>
</gene>
<dbReference type="FunFam" id="3.90.1310.10:FF:000001">
    <property type="entry name" value="Peptidoglycan D,D-transpeptidase MrdA"/>
    <property type="match status" value="1"/>
</dbReference>
<feature type="domain" description="Penicillin-binding protein transpeptidase" evidence="15">
    <location>
        <begin position="270"/>
        <end position="609"/>
    </location>
</feature>
<dbReference type="GO" id="GO:0005886">
    <property type="term" value="C:plasma membrane"/>
    <property type="evidence" value="ECO:0007669"/>
    <property type="project" value="UniProtKB-SubCell"/>
</dbReference>
<dbReference type="InterPro" id="IPR001460">
    <property type="entry name" value="PCN-bd_Tpept"/>
</dbReference>
<evidence type="ECO:0000256" key="2">
    <source>
        <dbReference type="ARBA" id="ARBA00004236"/>
    </source>
</evidence>
<evidence type="ECO:0000259" key="16">
    <source>
        <dbReference type="Pfam" id="PF03717"/>
    </source>
</evidence>
<dbReference type="GO" id="GO:0008658">
    <property type="term" value="F:penicillin binding"/>
    <property type="evidence" value="ECO:0007669"/>
    <property type="project" value="UniProtKB-UniRule"/>
</dbReference>
<dbReference type="InterPro" id="IPR012338">
    <property type="entry name" value="Beta-lactam/transpept-like"/>
</dbReference>
<keyword evidence="9 14" id="KW-0133">Cell shape</keyword>
<dbReference type="GO" id="GO:0009002">
    <property type="term" value="F:serine-type D-Ala-D-Ala carboxypeptidase activity"/>
    <property type="evidence" value="ECO:0007669"/>
    <property type="project" value="UniProtKB-UniRule"/>
</dbReference>
<evidence type="ECO:0000313" key="18">
    <source>
        <dbReference type="Proteomes" id="UP000030380"/>
    </source>
</evidence>
<evidence type="ECO:0000313" key="17">
    <source>
        <dbReference type="EMBL" id="KGQ69899.1"/>
    </source>
</evidence>
<dbReference type="Gene3D" id="3.40.710.10">
    <property type="entry name" value="DD-peptidase/beta-lactamase superfamily"/>
    <property type="match status" value="1"/>
</dbReference>
<dbReference type="InterPro" id="IPR036138">
    <property type="entry name" value="PBP_dimer_sf"/>
</dbReference>
<evidence type="ECO:0000256" key="6">
    <source>
        <dbReference type="ARBA" id="ARBA00022670"/>
    </source>
</evidence>
<name>A0A0A3B8H7_9PAST</name>
<keyword evidence="10 14" id="KW-0573">Peptidoglycan synthesis</keyword>
<dbReference type="Gene3D" id="3.90.1310.10">
    <property type="entry name" value="Penicillin-binding protein 2a (Domain 2)"/>
    <property type="match status" value="1"/>
</dbReference>
<comment type="caution">
    <text evidence="14">Lacks conserved residue(s) required for the propagation of feature annotation.</text>
</comment>
<dbReference type="GO" id="GO:0009252">
    <property type="term" value="P:peptidoglycan biosynthetic process"/>
    <property type="evidence" value="ECO:0007669"/>
    <property type="project" value="UniProtKB-UniRule"/>
</dbReference>
<dbReference type="NCBIfam" id="TIGR03423">
    <property type="entry name" value="pbp2_mrdA"/>
    <property type="match status" value="1"/>
</dbReference>
<evidence type="ECO:0000256" key="7">
    <source>
        <dbReference type="ARBA" id="ARBA00022692"/>
    </source>
</evidence>
<dbReference type="PANTHER" id="PTHR30627:SF2">
    <property type="entry name" value="PEPTIDOGLYCAN D,D-TRANSPEPTIDASE MRDA"/>
    <property type="match status" value="1"/>
</dbReference>
<evidence type="ECO:0000256" key="12">
    <source>
        <dbReference type="ARBA" id="ARBA00023136"/>
    </source>
</evidence>
<dbReference type="UniPathway" id="UPA00219"/>
<comment type="function">
    <text evidence="14">Catalyzes cross-linking of the peptidoglycan cell wall.</text>
</comment>
<comment type="pathway">
    <text evidence="14">Cell wall biogenesis; peptidoglycan biosynthesis.</text>
</comment>
<dbReference type="GO" id="GO:0006508">
    <property type="term" value="P:proteolysis"/>
    <property type="evidence" value="ECO:0007669"/>
    <property type="project" value="UniProtKB-KW"/>
</dbReference>
<evidence type="ECO:0000256" key="11">
    <source>
        <dbReference type="ARBA" id="ARBA00022989"/>
    </source>
</evidence>
<evidence type="ECO:0000256" key="1">
    <source>
        <dbReference type="ARBA" id="ARBA00004167"/>
    </source>
</evidence>
<dbReference type="PANTHER" id="PTHR30627">
    <property type="entry name" value="PEPTIDOGLYCAN D,D-TRANSPEPTIDASE"/>
    <property type="match status" value="1"/>
</dbReference>
<dbReference type="FunFam" id="3.40.710.10:FF:000004">
    <property type="entry name" value="Peptidoglycan D,D-transpeptidase MrdA"/>
    <property type="match status" value="1"/>
</dbReference>